<feature type="region of interest" description="Disordered" evidence="1">
    <location>
        <begin position="1"/>
        <end position="37"/>
    </location>
</feature>
<comment type="caution">
    <text evidence="2">The sequence shown here is derived from an EMBL/GenBank/DDBJ whole genome shotgun (WGS) entry which is preliminary data.</text>
</comment>
<dbReference type="AlphaFoldDB" id="A0A9Q3CQU6"/>
<dbReference type="EMBL" id="AVOT02009569">
    <property type="protein sequence ID" value="MBW0488373.1"/>
    <property type="molecule type" value="Genomic_DNA"/>
</dbReference>
<protein>
    <submittedName>
        <fullName evidence="2">Uncharacterized protein</fullName>
    </submittedName>
</protein>
<name>A0A9Q3CQU6_9BASI</name>
<evidence type="ECO:0000313" key="3">
    <source>
        <dbReference type="Proteomes" id="UP000765509"/>
    </source>
</evidence>
<proteinExistence type="predicted"/>
<feature type="region of interest" description="Disordered" evidence="1">
    <location>
        <begin position="71"/>
        <end position="98"/>
    </location>
</feature>
<evidence type="ECO:0000313" key="2">
    <source>
        <dbReference type="EMBL" id="MBW0488373.1"/>
    </source>
</evidence>
<feature type="compositionally biased region" description="Polar residues" evidence="1">
    <location>
        <begin position="25"/>
        <end position="37"/>
    </location>
</feature>
<reference evidence="2" key="1">
    <citation type="submission" date="2021-03" db="EMBL/GenBank/DDBJ databases">
        <title>Draft genome sequence of rust myrtle Austropuccinia psidii MF-1, a brazilian biotype.</title>
        <authorList>
            <person name="Quecine M.C."/>
            <person name="Pachon D.M.R."/>
            <person name="Bonatelli M.L."/>
            <person name="Correr F.H."/>
            <person name="Franceschini L.M."/>
            <person name="Leite T.F."/>
            <person name="Margarido G.R.A."/>
            <person name="Almeida C.A."/>
            <person name="Ferrarezi J.A."/>
            <person name="Labate C.A."/>
        </authorList>
    </citation>
    <scope>NUCLEOTIDE SEQUENCE</scope>
    <source>
        <strain evidence="2">MF-1</strain>
    </source>
</reference>
<organism evidence="2 3">
    <name type="scientific">Austropuccinia psidii MF-1</name>
    <dbReference type="NCBI Taxonomy" id="1389203"/>
    <lineage>
        <taxon>Eukaryota</taxon>
        <taxon>Fungi</taxon>
        <taxon>Dikarya</taxon>
        <taxon>Basidiomycota</taxon>
        <taxon>Pucciniomycotina</taxon>
        <taxon>Pucciniomycetes</taxon>
        <taxon>Pucciniales</taxon>
        <taxon>Sphaerophragmiaceae</taxon>
        <taxon>Austropuccinia</taxon>
    </lineage>
</organism>
<gene>
    <name evidence="2" type="ORF">O181_028088</name>
</gene>
<keyword evidence="3" id="KW-1185">Reference proteome</keyword>
<accession>A0A9Q3CQU6</accession>
<dbReference type="Proteomes" id="UP000765509">
    <property type="component" value="Unassembled WGS sequence"/>
</dbReference>
<evidence type="ECO:0000256" key="1">
    <source>
        <dbReference type="SAM" id="MobiDB-lite"/>
    </source>
</evidence>
<sequence>MEFKHQKQNQLNSPQKYSPVPSIPCKQTPQQQTAGSSGTRWLEDLFCSEQTKISLLVSTFDLSELTLSPFVEPSHPNAPPIPCPSQSSEPHEDTMTCETEPEVAPMQYTEEPFDKSPLQFFLLFSTFPDPSFDHLRLVPLHLPP</sequence>